<evidence type="ECO:0000313" key="2">
    <source>
        <dbReference type="Proteomes" id="UP001499909"/>
    </source>
</evidence>
<gene>
    <name evidence="1" type="ORF">GCM10022406_18200</name>
</gene>
<keyword evidence="2" id="KW-1185">Reference proteome</keyword>
<dbReference type="Proteomes" id="UP001499909">
    <property type="component" value="Unassembled WGS sequence"/>
</dbReference>
<dbReference type="EMBL" id="BAABDH010000034">
    <property type="protein sequence ID" value="GAA3933999.1"/>
    <property type="molecule type" value="Genomic_DNA"/>
</dbReference>
<protein>
    <submittedName>
        <fullName evidence="1">Uncharacterized protein</fullName>
    </submittedName>
</protein>
<comment type="caution">
    <text evidence="1">The sequence shown here is derived from an EMBL/GenBank/DDBJ whole genome shotgun (WGS) entry which is preliminary data.</text>
</comment>
<proteinExistence type="predicted"/>
<organism evidence="1 2">
    <name type="scientific">Hymenobacter algoricola</name>
    <dbReference type="NCBI Taxonomy" id="486267"/>
    <lineage>
        <taxon>Bacteria</taxon>
        <taxon>Pseudomonadati</taxon>
        <taxon>Bacteroidota</taxon>
        <taxon>Cytophagia</taxon>
        <taxon>Cytophagales</taxon>
        <taxon>Hymenobacteraceae</taxon>
        <taxon>Hymenobacter</taxon>
    </lineage>
</organism>
<name>A0ABP7N2P6_9BACT</name>
<dbReference type="Gene3D" id="3.40.190.10">
    <property type="entry name" value="Periplasmic binding protein-like II"/>
    <property type="match status" value="2"/>
</dbReference>
<accession>A0ABP7N2P6</accession>
<evidence type="ECO:0000313" key="1">
    <source>
        <dbReference type="EMBL" id="GAA3933999.1"/>
    </source>
</evidence>
<reference evidence="2" key="1">
    <citation type="journal article" date="2019" name="Int. J. Syst. Evol. Microbiol.">
        <title>The Global Catalogue of Microorganisms (GCM) 10K type strain sequencing project: providing services to taxonomists for standard genome sequencing and annotation.</title>
        <authorList>
            <consortium name="The Broad Institute Genomics Platform"/>
            <consortium name="The Broad Institute Genome Sequencing Center for Infectious Disease"/>
            <person name="Wu L."/>
            <person name="Ma J."/>
        </authorList>
    </citation>
    <scope>NUCLEOTIDE SEQUENCE [LARGE SCALE GENOMIC DNA]</scope>
    <source>
        <strain evidence="2">JCM 17214</strain>
    </source>
</reference>
<sequence>MPELSVLADIDTNPMVKRFAAPQPVREVSLVVHHGFVRLPLLHTLREIILARLPERLRVGQAGQKIRWK</sequence>